<evidence type="ECO:0000313" key="3">
    <source>
        <dbReference type="Proteomes" id="UP001206128"/>
    </source>
</evidence>
<dbReference type="Proteomes" id="UP001206128">
    <property type="component" value="Unassembled WGS sequence"/>
</dbReference>
<evidence type="ECO:0000313" key="2">
    <source>
        <dbReference type="EMBL" id="MCP2167960.1"/>
    </source>
</evidence>
<sequence length="324" mass="35488">MTGDSGHDQPAEQTAEHPGELPAQLAEFLRQGPFHRALRVAIAHRGLSLAQVRAHLGRLGVQVGQSTLSYWQRGLRHPEVPRAVPTVRALETVLNLPPNSLLVLVGTRRVVERHRPSVAEAVTPVVSAVDPAQVSQMAQHSRYNLDLNVLAVHDAVLVGARREQRLVTTRVVVRALRHGPDRYLALHQGDQGCQIERVTVRTAEGCRLGRLRRQPLSRGMLVELLFDRRLSAGETHVFCFTVVDGSGGQTLGHHRAFRARCGSYLLQMGFHREAMPVRCVRQVRRRPEAAPAETAEVVCGVGAVASTYFTDVGPGSAGMSVTWG</sequence>
<comment type="caution">
    <text evidence="2">The sequence shown here is derived from an EMBL/GenBank/DDBJ whole genome shotgun (WGS) entry which is preliminary data.</text>
</comment>
<organism evidence="2 3">
    <name type="scientific">Goodfellowiella coeruleoviolacea</name>
    <dbReference type="NCBI Taxonomy" id="334858"/>
    <lineage>
        <taxon>Bacteria</taxon>
        <taxon>Bacillati</taxon>
        <taxon>Actinomycetota</taxon>
        <taxon>Actinomycetes</taxon>
        <taxon>Pseudonocardiales</taxon>
        <taxon>Pseudonocardiaceae</taxon>
        <taxon>Goodfellowiella</taxon>
    </lineage>
</organism>
<dbReference type="EMBL" id="JAMTCK010000012">
    <property type="protein sequence ID" value="MCP2167960.1"/>
    <property type="molecule type" value="Genomic_DNA"/>
</dbReference>
<proteinExistence type="predicted"/>
<name>A0AAE3KI03_9PSEU</name>
<reference evidence="2" key="1">
    <citation type="submission" date="2022-06" db="EMBL/GenBank/DDBJ databases">
        <title>Genomic Encyclopedia of Archaeal and Bacterial Type Strains, Phase II (KMG-II): from individual species to whole genera.</title>
        <authorList>
            <person name="Goeker M."/>
        </authorList>
    </citation>
    <scope>NUCLEOTIDE SEQUENCE</scope>
    <source>
        <strain evidence="2">DSM 43935</strain>
    </source>
</reference>
<evidence type="ECO:0000256" key="1">
    <source>
        <dbReference type="SAM" id="MobiDB-lite"/>
    </source>
</evidence>
<accession>A0AAE3KI03</accession>
<gene>
    <name evidence="2" type="ORF">LX83_004834</name>
</gene>
<feature type="region of interest" description="Disordered" evidence="1">
    <location>
        <begin position="1"/>
        <end position="20"/>
    </location>
</feature>
<protein>
    <submittedName>
        <fullName evidence="2">Uncharacterized protein</fullName>
    </submittedName>
</protein>
<dbReference type="RefSeq" id="WP_253775354.1">
    <property type="nucleotide sequence ID" value="NZ_JAMTCK010000012.1"/>
</dbReference>
<keyword evidence="3" id="KW-1185">Reference proteome</keyword>
<dbReference type="AlphaFoldDB" id="A0AAE3KI03"/>
<feature type="compositionally biased region" description="Basic and acidic residues" evidence="1">
    <location>
        <begin position="1"/>
        <end position="19"/>
    </location>
</feature>